<evidence type="ECO:0000256" key="1">
    <source>
        <dbReference type="SAM" id="MobiDB-lite"/>
    </source>
</evidence>
<feature type="region of interest" description="Disordered" evidence="1">
    <location>
        <begin position="242"/>
        <end position="281"/>
    </location>
</feature>
<proteinExistence type="predicted"/>
<feature type="compositionally biased region" description="Polar residues" evidence="1">
    <location>
        <begin position="108"/>
        <end position="130"/>
    </location>
</feature>
<comment type="caution">
    <text evidence="2">The sequence shown here is derived from an EMBL/GenBank/DDBJ whole genome shotgun (WGS) entry which is preliminary data.</text>
</comment>
<evidence type="ECO:0000313" key="2">
    <source>
        <dbReference type="EMBL" id="ORY16445.1"/>
    </source>
</evidence>
<gene>
    <name evidence="2" type="ORF">BCR34DRAFT_106345</name>
</gene>
<dbReference type="Proteomes" id="UP000193144">
    <property type="component" value="Unassembled WGS sequence"/>
</dbReference>
<keyword evidence="3" id="KW-1185">Reference proteome</keyword>
<name>A0A1Y2A365_9PLEO</name>
<reference evidence="2 3" key="1">
    <citation type="submission" date="2016-07" db="EMBL/GenBank/DDBJ databases">
        <title>Pervasive Adenine N6-methylation of Active Genes in Fungi.</title>
        <authorList>
            <consortium name="DOE Joint Genome Institute"/>
            <person name="Mondo S.J."/>
            <person name="Dannebaum R.O."/>
            <person name="Kuo R.C."/>
            <person name="Labutti K."/>
            <person name="Haridas S."/>
            <person name="Kuo A."/>
            <person name="Salamov A."/>
            <person name="Ahrendt S.R."/>
            <person name="Lipzen A."/>
            <person name="Sullivan W."/>
            <person name="Andreopoulos W.B."/>
            <person name="Clum A."/>
            <person name="Lindquist E."/>
            <person name="Daum C."/>
            <person name="Ramamoorthy G.K."/>
            <person name="Gryganskyi A."/>
            <person name="Culley D."/>
            <person name="Magnuson J.K."/>
            <person name="James T.Y."/>
            <person name="O'Malley M.A."/>
            <person name="Stajich J.E."/>
            <person name="Spatafora J.W."/>
            <person name="Visel A."/>
            <person name="Grigoriev I.V."/>
        </authorList>
    </citation>
    <scope>NUCLEOTIDE SEQUENCE [LARGE SCALE GENOMIC DNA]</scope>
    <source>
        <strain evidence="2 3">CBS 115471</strain>
    </source>
</reference>
<sequence length="312" mass="33886">MSTNLKATPTKKVPYPPKKCTTKLYRFLYSPTGTAVTLAAPCLQPTCKTCRSGMNWRWIDDNALNPLPGDNDASLSPLLTAQATTTTTTTTPDSANLPEVKHMGLRWRTQSPTSSTSTAHDQSNNETTNAGLEDTTDVLRNRPRKRQRTQRNRSALIVHCRFDSEAGKQRFALKIGEAVGREALPSMLASYVTGGMGRNTGSGMGEEGRGLGGGVMEKAAGSDVFPLLPGLDEDGGVLTGIRTSGMVKDGENRGESTNSGSKRKSCGSEQDLSDRKRPRVRHRVRLLFRSKEGKGKFRDIVREMDVAEGKLA</sequence>
<evidence type="ECO:0000313" key="3">
    <source>
        <dbReference type="Proteomes" id="UP000193144"/>
    </source>
</evidence>
<feature type="compositionally biased region" description="Basic residues" evidence="1">
    <location>
        <begin position="141"/>
        <end position="151"/>
    </location>
</feature>
<dbReference type="AlphaFoldDB" id="A0A1Y2A365"/>
<protein>
    <submittedName>
        <fullName evidence="2">Uncharacterized protein</fullName>
    </submittedName>
</protein>
<feature type="region of interest" description="Disordered" evidence="1">
    <location>
        <begin position="84"/>
        <end position="152"/>
    </location>
</feature>
<organism evidence="2 3">
    <name type="scientific">Clohesyomyces aquaticus</name>
    <dbReference type="NCBI Taxonomy" id="1231657"/>
    <lineage>
        <taxon>Eukaryota</taxon>
        <taxon>Fungi</taxon>
        <taxon>Dikarya</taxon>
        <taxon>Ascomycota</taxon>
        <taxon>Pezizomycotina</taxon>
        <taxon>Dothideomycetes</taxon>
        <taxon>Pleosporomycetidae</taxon>
        <taxon>Pleosporales</taxon>
        <taxon>Lindgomycetaceae</taxon>
        <taxon>Clohesyomyces</taxon>
    </lineage>
</organism>
<accession>A0A1Y2A365</accession>
<dbReference type="EMBL" id="MCFA01000018">
    <property type="protein sequence ID" value="ORY16445.1"/>
    <property type="molecule type" value="Genomic_DNA"/>
</dbReference>